<dbReference type="GO" id="GO:0034618">
    <property type="term" value="F:arginine binding"/>
    <property type="evidence" value="ECO:0007669"/>
    <property type="project" value="InterPro"/>
</dbReference>
<dbReference type="EMBL" id="AGRW01000034">
    <property type="protein sequence ID" value="EIC02730.1"/>
    <property type="molecule type" value="Genomic_DNA"/>
</dbReference>
<evidence type="ECO:0000313" key="12">
    <source>
        <dbReference type="EMBL" id="EIC02730.1"/>
    </source>
</evidence>
<dbReference type="GO" id="GO:0006526">
    <property type="term" value="P:L-arginine biosynthetic process"/>
    <property type="evidence" value="ECO:0007669"/>
    <property type="project" value="UniProtKB-UniPathway"/>
</dbReference>
<dbReference type="SUPFAM" id="SSF55252">
    <property type="entry name" value="C-terminal domain of arginine repressor"/>
    <property type="match status" value="1"/>
</dbReference>
<dbReference type="InterPro" id="IPR036390">
    <property type="entry name" value="WH_DNA-bd_sf"/>
</dbReference>
<evidence type="ECO:0000256" key="7">
    <source>
        <dbReference type="ARBA" id="ARBA00023125"/>
    </source>
</evidence>
<keyword evidence="9" id="KW-0678">Repressor</keyword>
<evidence type="ECO:0000259" key="10">
    <source>
        <dbReference type="Pfam" id="PF01316"/>
    </source>
</evidence>
<dbReference type="SUPFAM" id="SSF46785">
    <property type="entry name" value="Winged helix' DNA-binding domain"/>
    <property type="match status" value="1"/>
</dbReference>
<dbReference type="GO" id="GO:0051259">
    <property type="term" value="P:protein complex oligomerization"/>
    <property type="evidence" value="ECO:0007669"/>
    <property type="project" value="InterPro"/>
</dbReference>
<comment type="subcellular location">
    <subcellularLocation>
        <location evidence="1 9">Cytoplasm</location>
    </subcellularLocation>
</comment>
<comment type="function">
    <text evidence="9">Regulates arginine biosynthesis genes.</text>
</comment>
<dbReference type="Pfam" id="PF01316">
    <property type="entry name" value="Arg_repressor"/>
    <property type="match status" value="1"/>
</dbReference>
<keyword evidence="5 9" id="KW-0963">Cytoplasm</keyword>
<comment type="pathway">
    <text evidence="2 9">Amino-acid biosynthesis; L-arginine biosynthesis [regulation].</text>
</comment>
<evidence type="ECO:0000256" key="3">
    <source>
        <dbReference type="ARBA" id="ARBA00008316"/>
    </source>
</evidence>
<sequence length="165" mass="18745">MQFRGKQTMKDRSERLKTIRKVIRNNRIESQDELLSHLIKDGFDVTQATLSRDLKLLKVGKISDGNDGYVYTLPGDDERLENDDIFVQDFLRGYVSIDWNEPIVVIKTFGGHADAVSNALDAFNFDEILGTIAGENCIFACLKKGVSGKDFMEKLKRKIPDLDEE</sequence>
<accession>H7EI51</accession>
<feature type="domain" description="Arginine repressor C-terminal" evidence="11">
    <location>
        <begin position="93"/>
        <end position="156"/>
    </location>
</feature>
<dbReference type="Gene3D" id="3.30.1360.40">
    <property type="match status" value="1"/>
</dbReference>
<proteinExistence type="inferred from homology"/>
<dbReference type="STRING" id="907348.TresaDRAFT_2225"/>
<evidence type="ECO:0000256" key="2">
    <source>
        <dbReference type="ARBA" id="ARBA00005040"/>
    </source>
</evidence>
<organism evidence="12 13">
    <name type="scientific">Treponema saccharophilum DSM 2985</name>
    <dbReference type="NCBI Taxonomy" id="907348"/>
    <lineage>
        <taxon>Bacteria</taxon>
        <taxon>Pseudomonadati</taxon>
        <taxon>Spirochaetota</taxon>
        <taxon>Spirochaetia</taxon>
        <taxon>Spirochaetales</taxon>
        <taxon>Treponemataceae</taxon>
        <taxon>Treponema</taxon>
    </lineage>
</organism>
<dbReference type="GO" id="GO:0003677">
    <property type="term" value="F:DNA binding"/>
    <property type="evidence" value="ECO:0007669"/>
    <property type="project" value="UniProtKB-KW"/>
</dbReference>
<keyword evidence="7 9" id="KW-0238">DNA-binding</keyword>
<dbReference type="InterPro" id="IPR036388">
    <property type="entry name" value="WH-like_DNA-bd_sf"/>
</dbReference>
<dbReference type="eggNOG" id="COG1438">
    <property type="taxonomic scope" value="Bacteria"/>
</dbReference>
<keyword evidence="13" id="KW-1185">Reference proteome</keyword>
<evidence type="ECO:0000256" key="5">
    <source>
        <dbReference type="ARBA" id="ARBA00022490"/>
    </source>
</evidence>
<keyword evidence="9" id="KW-0028">Amino-acid biosynthesis</keyword>
<feature type="domain" description="Arginine repressor DNA-binding" evidence="10">
    <location>
        <begin position="12"/>
        <end position="78"/>
    </location>
</feature>
<dbReference type="PRINTS" id="PR01467">
    <property type="entry name" value="ARGREPRESSOR"/>
</dbReference>
<evidence type="ECO:0000256" key="9">
    <source>
        <dbReference type="HAMAP-Rule" id="MF_00173"/>
    </source>
</evidence>
<evidence type="ECO:0000313" key="13">
    <source>
        <dbReference type="Proteomes" id="UP000003571"/>
    </source>
</evidence>
<dbReference type="GO" id="GO:0005737">
    <property type="term" value="C:cytoplasm"/>
    <property type="evidence" value="ECO:0007669"/>
    <property type="project" value="UniProtKB-SubCell"/>
</dbReference>
<dbReference type="GO" id="GO:0003700">
    <property type="term" value="F:DNA-binding transcription factor activity"/>
    <property type="evidence" value="ECO:0007669"/>
    <property type="project" value="UniProtKB-UniRule"/>
</dbReference>
<dbReference type="InterPro" id="IPR036251">
    <property type="entry name" value="Arg_repress_C_sf"/>
</dbReference>
<dbReference type="InterPro" id="IPR001669">
    <property type="entry name" value="Arg_repress"/>
</dbReference>
<reference evidence="12 13" key="1">
    <citation type="submission" date="2011-09" db="EMBL/GenBank/DDBJ databases">
        <title>The draft genome of Treponema saccharophilum DSM 2985.</title>
        <authorList>
            <consortium name="US DOE Joint Genome Institute (JGI-PGF)"/>
            <person name="Lucas S."/>
            <person name="Copeland A."/>
            <person name="Lapidus A."/>
            <person name="Glavina del Rio T."/>
            <person name="Dalin E."/>
            <person name="Tice H."/>
            <person name="Bruce D."/>
            <person name="Goodwin L."/>
            <person name="Pitluck S."/>
            <person name="Peters L."/>
            <person name="Kyrpides N."/>
            <person name="Mavromatis K."/>
            <person name="Ivanova N."/>
            <person name="Markowitz V."/>
            <person name="Cheng J.-F."/>
            <person name="Hugenholtz P."/>
            <person name="Woyke T."/>
            <person name="Wu D."/>
            <person name="Gronow S."/>
            <person name="Wellnitz S."/>
            <person name="Brambilla E."/>
            <person name="Klenk H.-P."/>
            <person name="Eisen J.A."/>
        </authorList>
    </citation>
    <scope>NUCLEOTIDE SEQUENCE [LARGE SCALE GENOMIC DNA]</scope>
    <source>
        <strain evidence="12 13">DSM 2985</strain>
    </source>
</reference>
<keyword evidence="8 9" id="KW-0804">Transcription</keyword>
<comment type="similarity">
    <text evidence="3 9">Belongs to the ArgR family.</text>
</comment>
<evidence type="ECO:0000256" key="8">
    <source>
        <dbReference type="ARBA" id="ARBA00023163"/>
    </source>
</evidence>
<dbReference type="InterPro" id="IPR020899">
    <property type="entry name" value="Arg_repress_C"/>
</dbReference>
<comment type="caution">
    <text evidence="12">The sequence shown here is derived from an EMBL/GenBank/DDBJ whole genome shotgun (WGS) entry which is preliminary data.</text>
</comment>
<dbReference type="UniPathway" id="UPA00068"/>
<evidence type="ECO:0000256" key="1">
    <source>
        <dbReference type="ARBA" id="ARBA00004496"/>
    </source>
</evidence>
<evidence type="ECO:0000259" key="11">
    <source>
        <dbReference type="Pfam" id="PF02863"/>
    </source>
</evidence>
<protein>
    <recommendedName>
        <fullName evidence="4 9">Arginine repressor</fullName>
    </recommendedName>
</protein>
<dbReference type="PANTHER" id="PTHR34471:SF1">
    <property type="entry name" value="ARGININE REPRESSOR"/>
    <property type="match status" value="1"/>
</dbReference>
<dbReference type="Pfam" id="PF02863">
    <property type="entry name" value="Arg_repressor_C"/>
    <property type="match status" value="1"/>
</dbReference>
<gene>
    <name evidence="9" type="primary">argR</name>
    <name evidence="12" type="ORF">TresaDRAFT_2225</name>
</gene>
<dbReference type="HAMAP" id="MF_00173">
    <property type="entry name" value="Arg_repressor"/>
    <property type="match status" value="1"/>
</dbReference>
<keyword evidence="9" id="KW-0055">Arginine biosynthesis</keyword>
<dbReference type="AlphaFoldDB" id="H7EI51"/>
<evidence type="ECO:0000256" key="4">
    <source>
        <dbReference type="ARBA" id="ARBA00021148"/>
    </source>
</evidence>
<dbReference type="Proteomes" id="UP000003571">
    <property type="component" value="Unassembled WGS sequence"/>
</dbReference>
<dbReference type="PATRIC" id="fig|907348.3.peg.485"/>
<dbReference type="InterPro" id="IPR020900">
    <property type="entry name" value="Arg_repress_DNA-bd"/>
</dbReference>
<keyword evidence="6 9" id="KW-0805">Transcription regulation</keyword>
<dbReference type="Gene3D" id="1.10.10.10">
    <property type="entry name" value="Winged helix-like DNA-binding domain superfamily/Winged helix DNA-binding domain"/>
    <property type="match status" value="1"/>
</dbReference>
<dbReference type="GO" id="GO:1900079">
    <property type="term" value="P:regulation of arginine biosynthetic process"/>
    <property type="evidence" value="ECO:0007669"/>
    <property type="project" value="UniProtKB-UniRule"/>
</dbReference>
<name>H7EI51_9SPIR</name>
<evidence type="ECO:0000256" key="6">
    <source>
        <dbReference type="ARBA" id="ARBA00023015"/>
    </source>
</evidence>
<dbReference type="PANTHER" id="PTHR34471">
    <property type="entry name" value="ARGININE REPRESSOR"/>
    <property type="match status" value="1"/>
</dbReference>